<proteinExistence type="predicted"/>
<feature type="chain" id="PRO_5034475057" description="CDAN1-interacting nuclease 1" evidence="6">
    <location>
        <begin position="20"/>
        <end position="152"/>
    </location>
</feature>
<reference evidence="7" key="1">
    <citation type="submission" date="2025-08" db="UniProtKB">
        <authorList>
            <consortium name="Ensembl"/>
        </authorList>
    </citation>
    <scope>IDENTIFICATION</scope>
</reference>
<evidence type="ECO:0000256" key="4">
    <source>
        <dbReference type="ARBA" id="ARBA00023242"/>
    </source>
</evidence>
<dbReference type="Ensembl" id="ENSOKIT00005062746.1">
    <property type="protein sequence ID" value="ENSOKIP00005059021.1"/>
    <property type="gene ID" value="ENSOKIG00005025309.1"/>
</dbReference>
<dbReference type="GO" id="GO:0030218">
    <property type="term" value="P:erythrocyte differentiation"/>
    <property type="evidence" value="ECO:0007669"/>
    <property type="project" value="TreeGrafter"/>
</dbReference>
<keyword evidence="4" id="KW-0539">Nucleus</keyword>
<keyword evidence="8" id="KW-1185">Reference proteome</keyword>
<dbReference type="InterPro" id="IPR029404">
    <property type="entry name" value="CDIN1"/>
</dbReference>
<evidence type="ECO:0000313" key="8">
    <source>
        <dbReference type="Proteomes" id="UP000694557"/>
    </source>
</evidence>
<evidence type="ECO:0000256" key="1">
    <source>
        <dbReference type="ARBA" id="ARBA00004123"/>
    </source>
</evidence>
<keyword evidence="6" id="KW-0732">Signal</keyword>
<dbReference type="GO" id="GO:0005737">
    <property type="term" value="C:cytoplasm"/>
    <property type="evidence" value="ECO:0007669"/>
    <property type="project" value="UniProtKB-SubCell"/>
</dbReference>
<evidence type="ECO:0000256" key="2">
    <source>
        <dbReference type="ARBA" id="ARBA00004496"/>
    </source>
</evidence>
<name>A0A8C7MJU7_ONCKI</name>
<dbReference type="PANTHER" id="PTHR31661:SF1">
    <property type="entry name" value="CDAN1-INTERACTING NUCLEASE 1"/>
    <property type="match status" value="1"/>
</dbReference>
<dbReference type="Pfam" id="PF14811">
    <property type="entry name" value="TPD"/>
    <property type="match status" value="1"/>
</dbReference>
<evidence type="ECO:0000313" key="7">
    <source>
        <dbReference type="Ensembl" id="ENSOKIP00005059021.1"/>
    </source>
</evidence>
<dbReference type="GO" id="GO:0005634">
    <property type="term" value="C:nucleus"/>
    <property type="evidence" value="ECO:0007669"/>
    <property type="project" value="UniProtKB-SubCell"/>
</dbReference>
<reference evidence="7" key="2">
    <citation type="submission" date="2025-09" db="UniProtKB">
        <authorList>
            <consortium name="Ensembl"/>
        </authorList>
    </citation>
    <scope>IDENTIFICATION</scope>
</reference>
<dbReference type="PANTHER" id="PTHR31661">
    <property type="entry name" value="SIMILAR TO CDNA SEQUENCE BC052040"/>
    <property type="match status" value="1"/>
</dbReference>
<sequence length="152" mass="17394">MLRLFLFSIPRHCLTGVWAFFLPLPCTINDCCYGPLVDCIKHAIGQEADVLQRDKLKERNLSLDQGKETTDLTILRPLCFLVSAVEGHIVHWIERRALFGHDHSHCTYLNKQFWCYYKRFGPGLVRDRGILLKDCLPSDIVTVCHGNSPIAV</sequence>
<feature type="signal peptide" evidence="6">
    <location>
        <begin position="1"/>
        <end position="19"/>
    </location>
</feature>
<keyword evidence="3" id="KW-0963">Cytoplasm</keyword>
<protein>
    <recommendedName>
        <fullName evidence="5">CDAN1-interacting nuclease 1</fullName>
    </recommendedName>
</protein>
<dbReference type="GeneTree" id="ENSGT00390000018465"/>
<evidence type="ECO:0000256" key="6">
    <source>
        <dbReference type="SAM" id="SignalP"/>
    </source>
</evidence>
<evidence type="ECO:0000256" key="3">
    <source>
        <dbReference type="ARBA" id="ARBA00022490"/>
    </source>
</evidence>
<dbReference type="AlphaFoldDB" id="A0A8C7MJU7"/>
<organism evidence="7 8">
    <name type="scientific">Oncorhynchus kisutch</name>
    <name type="common">Coho salmon</name>
    <name type="synonym">Salmo kisutch</name>
    <dbReference type="NCBI Taxonomy" id="8019"/>
    <lineage>
        <taxon>Eukaryota</taxon>
        <taxon>Metazoa</taxon>
        <taxon>Chordata</taxon>
        <taxon>Craniata</taxon>
        <taxon>Vertebrata</taxon>
        <taxon>Euteleostomi</taxon>
        <taxon>Actinopterygii</taxon>
        <taxon>Neopterygii</taxon>
        <taxon>Teleostei</taxon>
        <taxon>Protacanthopterygii</taxon>
        <taxon>Salmoniformes</taxon>
        <taxon>Salmonidae</taxon>
        <taxon>Salmoninae</taxon>
        <taxon>Oncorhynchus</taxon>
    </lineage>
</organism>
<gene>
    <name evidence="7" type="primary">CDIN1</name>
</gene>
<accession>A0A8C7MJU7</accession>
<comment type="subcellular location">
    <subcellularLocation>
        <location evidence="2">Cytoplasm</location>
    </subcellularLocation>
    <subcellularLocation>
        <location evidence="1">Nucleus</location>
    </subcellularLocation>
</comment>
<evidence type="ECO:0000256" key="5">
    <source>
        <dbReference type="ARBA" id="ARBA00023480"/>
    </source>
</evidence>
<dbReference type="Proteomes" id="UP000694557">
    <property type="component" value="Unassembled WGS sequence"/>
</dbReference>